<name>A0ACC0VKQ9_9STRA</name>
<comment type="caution">
    <text evidence="1">The sequence shown here is derived from an EMBL/GenBank/DDBJ whole genome shotgun (WGS) entry which is preliminary data.</text>
</comment>
<protein>
    <submittedName>
        <fullName evidence="1">Uncharacterized protein</fullName>
    </submittedName>
</protein>
<organism evidence="1 2">
    <name type="scientific">Peronosclerospora sorghi</name>
    <dbReference type="NCBI Taxonomy" id="230839"/>
    <lineage>
        <taxon>Eukaryota</taxon>
        <taxon>Sar</taxon>
        <taxon>Stramenopiles</taxon>
        <taxon>Oomycota</taxon>
        <taxon>Peronosporomycetes</taxon>
        <taxon>Peronosporales</taxon>
        <taxon>Peronosporaceae</taxon>
        <taxon>Peronosclerospora</taxon>
    </lineage>
</organism>
<evidence type="ECO:0000313" key="2">
    <source>
        <dbReference type="Proteomes" id="UP001163321"/>
    </source>
</evidence>
<dbReference type="EMBL" id="CM047588">
    <property type="protein sequence ID" value="KAI9906066.1"/>
    <property type="molecule type" value="Genomic_DNA"/>
</dbReference>
<keyword evidence="2" id="KW-1185">Reference proteome</keyword>
<gene>
    <name evidence="1" type="ORF">PsorP6_013474</name>
</gene>
<proteinExistence type="predicted"/>
<sequence>MRNSYHANEYNGVPTTSISRASLTSWSSDKSAFGSTSGTTNLLIDQKAAEAQHLLLKSAARIGRAKSKVASKGNARRVKDQWEEIRNFPPPMQYKSGSVPWKRLLTNGAQRNPKEIRLYDPVTQKCARWGTNCFGHVPNGRGAQVCDAHDVGWVYGVSDPPTRRATRYSSACPHEKSLVGQVGG</sequence>
<reference evidence="1 2" key="1">
    <citation type="journal article" date="2022" name="bioRxiv">
        <title>The genome of the oomycete Peronosclerospora sorghi, a cosmopolitan pathogen of maize and sorghum, is inflated with dispersed pseudogenes.</title>
        <authorList>
            <person name="Fletcher K."/>
            <person name="Martin F."/>
            <person name="Isakeit T."/>
            <person name="Cavanaugh K."/>
            <person name="Magill C."/>
            <person name="Michelmore R."/>
        </authorList>
    </citation>
    <scope>NUCLEOTIDE SEQUENCE [LARGE SCALE GENOMIC DNA]</scope>
    <source>
        <strain evidence="1">P6</strain>
    </source>
</reference>
<dbReference type="Proteomes" id="UP001163321">
    <property type="component" value="Chromosome 9"/>
</dbReference>
<evidence type="ECO:0000313" key="1">
    <source>
        <dbReference type="EMBL" id="KAI9906066.1"/>
    </source>
</evidence>
<accession>A0ACC0VKQ9</accession>